<evidence type="ECO:0000313" key="1">
    <source>
        <dbReference type="EMBL" id="RGP02005.1"/>
    </source>
</evidence>
<dbReference type="RefSeq" id="WP_117612291.1">
    <property type="nucleotide sequence ID" value="NZ_JAQEVG010000006.1"/>
</dbReference>
<dbReference type="EMBL" id="QSWD01000005">
    <property type="protein sequence ID" value="RGP02005.1"/>
    <property type="molecule type" value="Genomic_DNA"/>
</dbReference>
<dbReference type="Proteomes" id="UP000261031">
    <property type="component" value="Unassembled WGS sequence"/>
</dbReference>
<reference evidence="1 2" key="1">
    <citation type="submission" date="2018-08" db="EMBL/GenBank/DDBJ databases">
        <title>A genome reference for cultivated species of the human gut microbiota.</title>
        <authorList>
            <person name="Zou Y."/>
            <person name="Xue W."/>
            <person name="Luo G."/>
        </authorList>
    </citation>
    <scope>NUCLEOTIDE SEQUENCE [LARGE SCALE GENOMIC DNA]</scope>
    <source>
        <strain evidence="1 2">OF05-12</strain>
    </source>
</reference>
<sequence length="525" mass="56474">MANPDKFLRLRDYARLERAQKAGVVDGTKFAYDSAKHVVSNVREYFDAHRDGRTYGVRFPLYSFSNSPDGVKVGDNAGLTVVPSSNYRAGRDDYAGLSAFRVFDANVAVADDGTPVVKAIKGLAGNYAKDGSNGDVFVITTPGFYRFEFDTNHCTIWYSDTQYDGYSPMPGALLPDGSLRPCMAYAKYPLSNYGGKAASVSGQIPASMSEHGSVGVPTSKGKGYSGKTSADTFYMQLMHMLKYAAKDIERYLGGDFNGSAQVNVSKAETNVTRALVKATDAASIDLGSYVSVGTGTDRGDNKTGEAAAYRKVISKTVVDAATTAINVSGAAFTTTTAMHVTQMPYLTGSTDGVLGNDGIPREDVSKTHQPIRLQGIELFAGIYETEGDIILKNVKDSDTSGHTEVWKVFDTTKASDTAITGDYVHVGDYPAVNDKTDNQWQWQTDFTEKHGFLLPTGVGATSTSGLTDALIINPISAPGLRELQRGGYLWGGSRCGWFGASGWFDLSLAWWYCGGRLSILGRTHA</sequence>
<evidence type="ECO:0000313" key="2">
    <source>
        <dbReference type="Proteomes" id="UP000261031"/>
    </source>
</evidence>
<organism evidence="1 2">
    <name type="scientific">Bifidobacterium pseudocatenulatum</name>
    <dbReference type="NCBI Taxonomy" id="28026"/>
    <lineage>
        <taxon>Bacteria</taxon>
        <taxon>Bacillati</taxon>
        <taxon>Actinomycetota</taxon>
        <taxon>Actinomycetes</taxon>
        <taxon>Bifidobacteriales</taxon>
        <taxon>Bifidobacteriaceae</taxon>
        <taxon>Bifidobacterium</taxon>
    </lineage>
</organism>
<gene>
    <name evidence="1" type="ORF">DXA79_08235</name>
</gene>
<comment type="caution">
    <text evidence="1">The sequence shown here is derived from an EMBL/GenBank/DDBJ whole genome shotgun (WGS) entry which is preliminary data.</text>
</comment>
<dbReference type="AlphaFoldDB" id="A0A3E5HJR9"/>
<proteinExistence type="predicted"/>
<name>A0A3E5HJR9_BIFPS</name>
<protein>
    <submittedName>
        <fullName evidence="1">Uncharacterized protein</fullName>
    </submittedName>
</protein>
<accession>A0A3E5HJR9</accession>